<sequence length="262" mass="29783">MRRSSTSSEATSSHQPVSLVQNAISIARNLISSLELLGVKVTVHYPPELASLSNAQQDDQEDETAPKKVIQFTKEVKDKLKAFFESYPTLVEKFFDTDDLISIFVKMNGLTITNEVIFRNRNSKAVLDMIKDVEKKPKTIYQQSSSLSSANQSGKKRFLKEHKVALIDFFKDYKSLASTKFFESTDLIRLFIDYSHFSVPVEVEIIQRQSKHASLLEAIQTYGIKDDTIVYSDSPGSKKRKQDELVSTPVFSQPLIKKNKYI</sequence>
<keyword evidence="2" id="KW-1185">Reference proteome</keyword>
<organism evidence="2">
    <name type="scientific">Naegleria gruberi</name>
    <name type="common">Amoeba</name>
    <dbReference type="NCBI Taxonomy" id="5762"/>
    <lineage>
        <taxon>Eukaryota</taxon>
        <taxon>Discoba</taxon>
        <taxon>Heterolobosea</taxon>
        <taxon>Tetramitia</taxon>
        <taxon>Eutetramitia</taxon>
        <taxon>Vahlkampfiidae</taxon>
        <taxon>Naegleria</taxon>
    </lineage>
</organism>
<dbReference type="AlphaFoldDB" id="D2V8F9"/>
<accession>D2V8F9</accession>
<dbReference type="RefSeq" id="XP_002679545.1">
    <property type="nucleotide sequence ID" value="XM_002679499.1"/>
</dbReference>
<dbReference type="KEGG" id="ngr:NAEGRDRAFT_47508"/>
<dbReference type="GeneID" id="8860002"/>
<proteinExistence type="predicted"/>
<dbReference type="EMBL" id="GG738857">
    <property type="protein sequence ID" value="EFC46801.1"/>
    <property type="molecule type" value="Genomic_DNA"/>
</dbReference>
<evidence type="ECO:0000313" key="2">
    <source>
        <dbReference type="Proteomes" id="UP000006671"/>
    </source>
</evidence>
<reference evidence="1 2" key="1">
    <citation type="journal article" date="2010" name="Cell">
        <title>The genome of Naegleria gruberi illuminates early eukaryotic versatility.</title>
        <authorList>
            <person name="Fritz-Laylin L.K."/>
            <person name="Prochnik S.E."/>
            <person name="Ginger M.L."/>
            <person name="Dacks J.B."/>
            <person name="Carpenter M.L."/>
            <person name="Field M.C."/>
            <person name="Kuo A."/>
            <person name="Paredez A."/>
            <person name="Chapman J."/>
            <person name="Pham J."/>
            <person name="Shu S."/>
            <person name="Neupane R."/>
            <person name="Cipriano M."/>
            <person name="Mancuso J."/>
            <person name="Tu H."/>
            <person name="Salamov A."/>
            <person name="Lindquist E."/>
            <person name="Shapiro H."/>
            <person name="Lucas S."/>
            <person name="Grigoriev I.V."/>
            <person name="Cande W.Z."/>
            <person name="Fulton C."/>
            <person name="Rokhsar D.S."/>
            <person name="Dawson S.C."/>
        </authorList>
    </citation>
    <scope>NUCLEOTIDE SEQUENCE [LARGE SCALE GENOMIC DNA]</scope>
    <source>
        <strain evidence="1 2">NEG-M</strain>
    </source>
</reference>
<dbReference type="VEuPathDB" id="AmoebaDB:NAEGRDRAFT_47508"/>
<protein>
    <submittedName>
        <fullName evidence="1">Predicted protein</fullName>
    </submittedName>
</protein>
<evidence type="ECO:0000313" key="1">
    <source>
        <dbReference type="EMBL" id="EFC46801.1"/>
    </source>
</evidence>
<name>D2V8F9_NAEGR</name>
<dbReference type="Proteomes" id="UP000006671">
    <property type="component" value="Unassembled WGS sequence"/>
</dbReference>
<gene>
    <name evidence="1" type="ORF">NAEGRDRAFT_47508</name>
</gene>
<dbReference type="InParanoid" id="D2V8F9"/>